<reference evidence="2" key="1">
    <citation type="journal article" date="2019" name="Int. J. Syst. Evol. Microbiol.">
        <title>The Global Catalogue of Microorganisms (GCM) 10K type strain sequencing project: providing services to taxonomists for standard genome sequencing and annotation.</title>
        <authorList>
            <consortium name="The Broad Institute Genomics Platform"/>
            <consortium name="The Broad Institute Genome Sequencing Center for Infectious Disease"/>
            <person name="Wu L."/>
            <person name="Ma J."/>
        </authorList>
    </citation>
    <scope>NUCLEOTIDE SEQUENCE [LARGE SCALE GENOMIC DNA]</scope>
    <source>
        <strain evidence="2">CGMCC 4.7178</strain>
    </source>
</reference>
<gene>
    <name evidence="1" type="ORF">GCM10012287_27270</name>
</gene>
<sequence length="408" mass="43191">MLLLGAVPADPAVAATASPAGDLHPGGQHAQGRGTVVSAERIYTLPTVEEVSASLEEHGFGNDQVRYGVEGYRLVYRTVDTDGRPTTASGLLILPLHRSGALTPVTYGHGSELLRTDAPSTDPHGFDATAALGYAASGFATLAPDYLGMGKGPGTHPYLHVRSAADVTLDMLRAADGYLPTEGRTLRSKVFATGFSQGGGVALGLGRNLREDDGTRFRLGAMAAVSGAYDLRRVQIPAMLEGEVAAKPATVSSAYALASFNRLHDVYDDPGEVFREPYAPKIDELTDGTHSYQELAEATPETLQELLTPHGEGLLREPNEAMSRALVETDNACTGWRPQAPTRLYFAGGDEQAANANTPFCARAFARQGVDVPVQDVGAEVTGPSLHFGSQIAAQPHITEWFLSASRH</sequence>
<evidence type="ECO:0000313" key="1">
    <source>
        <dbReference type="EMBL" id="GGO49590.1"/>
    </source>
</evidence>
<dbReference type="EMBL" id="BMMP01000008">
    <property type="protein sequence ID" value="GGO49590.1"/>
    <property type="molecule type" value="Genomic_DNA"/>
</dbReference>
<dbReference type="InterPro" id="IPR005152">
    <property type="entry name" value="Lipase_secreted"/>
</dbReference>
<dbReference type="PIRSF" id="PIRSF029171">
    <property type="entry name" value="Esterase_LipA"/>
    <property type="match status" value="1"/>
</dbReference>
<dbReference type="InterPro" id="IPR029058">
    <property type="entry name" value="AB_hydrolase_fold"/>
</dbReference>
<dbReference type="PANTHER" id="PTHR34853">
    <property type="match status" value="1"/>
</dbReference>
<dbReference type="PANTHER" id="PTHR34853:SF1">
    <property type="entry name" value="LIPASE 5"/>
    <property type="match status" value="1"/>
</dbReference>
<organism evidence="1 2">
    <name type="scientific">Streptomyces daqingensis</name>
    <dbReference type="NCBI Taxonomy" id="1472640"/>
    <lineage>
        <taxon>Bacteria</taxon>
        <taxon>Bacillati</taxon>
        <taxon>Actinomycetota</taxon>
        <taxon>Actinomycetes</taxon>
        <taxon>Kitasatosporales</taxon>
        <taxon>Streptomycetaceae</taxon>
        <taxon>Streptomyces</taxon>
    </lineage>
</organism>
<protein>
    <submittedName>
        <fullName evidence="1">Lipase</fullName>
    </submittedName>
</protein>
<keyword evidence="2" id="KW-1185">Reference proteome</keyword>
<dbReference type="Gene3D" id="1.10.260.160">
    <property type="match status" value="1"/>
</dbReference>
<name>A0ABQ2MCP2_9ACTN</name>
<dbReference type="Gene3D" id="3.40.50.1820">
    <property type="entry name" value="alpha/beta hydrolase"/>
    <property type="match status" value="1"/>
</dbReference>
<proteinExistence type="predicted"/>
<evidence type="ECO:0000313" key="2">
    <source>
        <dbReference type="Proteomes" id="UP000631535"/>
    </source>
</evidence>
<dbReference type="Proteomes" id="UP000631535">
    <property type="component" value="Unassembled WGS sequence"/>
</dbReference>
<comment type="caution">
    <text evidence="1">The sequence shown here is derived from an EMBL/GenBank/DDBJ whole genome shotgun (WGS) entry which is preliminary data.</text>
</comment>
<accession>A0ABQ2MCP2</accession>
<dbReference type="SUPFAM" id="SSF53474">
    <property type="entry name" value="alpha/beta-Hydrolases"/>
    <property type="match status" value="1"/>
</dbReference>